<dbReference type="InterPro" id="IPR036553">
    <property type="entry name" value="RPTC_insert"/>
</dbReference>
<dbReference type="GO" id="GO:0000479">
    <property type="term" value="P:endonucleolytic cleavage of tricistronic rRNA transcript (SSU-rRNA, 5.8S rRNA, LSU-rRNA)"/>
    <property type="evidence" value="ECO:0007669"/>
    <property type="project" value="TreeGrafter"/>
</dbReference>
<evidence type="ECO:0000259" key="2">
    <source>
        <dbReference type="Pfam" id="PF05189"/>
    </source>
</evidence>
<dbReference type="InterPro" id="IPR013791">
    <property type="entry name" value="RNA3'-term_phos_cycl_insert"/>
</dbReference>
<dbReference type="PANTHER" id="PTHR11096:SF1">
    <property type="entry name" value="RNA 3'-TERMINAL PHOSPHATE CYCLASE-LIKE PROTEIN"/>
    <property type="match status" value="1"/>
</dbReference>
<dbReference type="RefSeq" id="XP_052904824.1">
    <property type="nucleotide sequence ID" value="XM_053049019.1"/>
</dbReference>
<protein>
    <submittedName>
        <fullName evidence="3">RNA 3'-terminal phosphate cyclase</fullName>
    </submittedName>
</protein>
<dbReference type="GeneID" id="77676361"/>
<dbReference type="HOGENOM" id="CLU_774083_0_0_1"/>
<dbReference type="GO" id="GO:0004521">
    <property type="term" value="F:RNA endonuclease activity"/>
    <property type="evidence" value="ECO:0007669"/>
    <property type="project" value="TreeGrafter"/>
</dbReference>
<dbReference type="InterPro" id="IPR000228">
    <property type="entry name" value="RNA3'_term_phos_cyc"/>
</dbReference>
<gene>
    <name evidence="3" type="ORF">NESG_01388</name>
</gene>
<dbReference type="PANTHER" id="PTHR11096">
    <property type="entry name" value="RNA 3' TERMINAL PHOSPHATE CYCLASE"/>
    <property type="match status" value="1"/>
</dbReference>
<dbReference type="Gene3D" id="3.65.10.20">
    <property type="entry name" value="RNA 3'-terminal phosphate cyclase domain"/>
    <property type="match status" value="1"/>
</dbReference>
<dbReference type="Proteomes" id="UP000054524">
    <property type="component" value="Unassembled WGS sequence"/>
</dbReference>
<organism evidence="3 4">
    <name type="scientific">Nematocida ausubeli (strain ATCC PRA-371 / ERTm2)</name>
    <name type="common">Nematode killer fungus</name>
    <dbReference type="NCBI Taxonomy" id="1913371"/>
    <lineage>
        <taxon>Eukaryota</taxon>
        <taxon>Fungi</taxon>
        <taxon>Fungi incertae sedis</taxon>
        <taxon>Microsporidia</taxon>
        <taxon>Nematocida</taxon>
    </lineage>
</organism>
<proteinExistence type="predicted"/>
<dbReference type="AlphaFoldDB" id="A0A086J2A1"/>
<dbReference type="SUPFAM" id="SSF55205">
    <property type="entry name" value="EPT/RTPC-like"/>
    <property type="match status" value="1"/>
</dbReference>
<feature type="domain" description="RNA 3'-terminal phosphate cyclase" evidence="1">
    <location>
        <begin position="10"/>
        <end position="322"/>
    </location>
</feature>
<evidence type="ECO:0000259" key="1">
    <source>
        <dbReference type="Pfam" id="PF01137"/>
    </source>
</evidence>
<keyword evidence="4" id="KW-1185">Reference proteome</keyword>
<dbReference type="GO" id="GO:0005730">
    <property type="term" value="C:nucleolus"/>
    <property type="evidence" value="ECO:0007669"/>
    <property type="project" value="TreeGrafter"/>
</dbReference>
<dbReference type="InterPro" id="IPR037136">
    <property type="entry name" value="RNA3'_phos_cyclase_dom_sf"/>
</dbReference>
<feature type="domain" description="RNA 3'-terminal phosphate cyclase insert" evidence="2">
    <location>
        <begin position="166"/>
        <end position="240"/>
    </location>
</feature>
<name>A0A086J2A1_NEMA1</name>
<dbReference type="InterPro" id="IPR013792">
    <property type="entry name" value="RNA3'P_cycl/enolpyr_Trfase_a/b"/>
</dbReference>
<comment type="caution">
    <text evidence="3">The sequence shown here is derived from an EMBL/GenBank/DDBJ whole genome shotgun (WGS) entry which is preliminary data.</text>
</comment>
<dbReference type="Pfam" id="PF05189">
    <property type="entry name" value="RTC_insert"/>
    <property type="match status" value="1"/>
</dbReference>
<evidence type="ECO:0000313" key="3">
    <source>
        <dbReference type="EMBL" id="KFG26269.1"/>
    </source>
</evidence>
<reference evidence="3 4" key="1">
    <citation type="journal article" date="2014" name="Genome Announc.">
        <title>Genome Sequence of the Microsporidian Species Nematocida sp1 Strain ERTm6 (ATCC PRA-372).</title>
        <authorList>
            <person name="Bakowski M.A."/>
            <person name="Priest M."/>
            <person name="Young S."/>
            <person name="Cuomo C.A."/>
            <person name="Troemel E.R."/>
        </authorList>
    </citation>
    <scope>NUCLEOTIDE SEQUENCE [LARGE SCALE GENOMIC DNA]</scope>
    <source>
        <strain evidence="3 4">ERTm6</strain>
    </source>
</reference>
<sequence>MEISSNEHKIAVTLSTIARRTIHIDKLSHPEGNEGTEEYIQLMKKLTVGTLIKEDQSFFSYTPGTIQGGEASFQCTHNTVADVLISLLPLALFCRIPLRLTLKGTTNKKETTSVDMVRAVYCKLLGQFGVIAEVKINKRAIFPSNDGEVLLMAETASSLSPVILDQREDLRRIIGINYSAKINSDTVHAVSNVARSHLSQVCSSVKIYNDIGNSKTTGGTPGHGCLLLAFGHSSIYGVEYTVDGTDSVLDRSAEERMDGLVQQFYKNIRTSGSYSHTVQYFVFILLSLTTVDGSSIIIRRISKKDKEILLLLERILKYTYTVEPYMKTEKDINAGVPDNLLVIKSCGVGYTNIHKPLQ</sequence>
<dbReference type="EMBL" id="AKIJ01000003">
    <property type="protein sequence ID" value="KFG26269.1"/>
    <property type="molecule type" value="Genomic_DNA"/>
</dbReference>
<dbReference type="InterPro" id="IPR023797">
    <property type="entry name" value="RNA3'_phos_cyclase_dom"/>
</dbReference>
<dbReference type="Pfam" id="PF01137">
    <property type="entry name" value="RTC"/>
    <property type="match status" value="1"/>
</dbReference>
<dbReference type="Gene3D" id="3.30.360.20">
    <property type="entry name" value="RNA 3'-terminal phosphate cyclase, insert domain"/>
    <property type="match status" value="1"/>
</dbReference>
<evidence type="ECO:0000313" key="4">
    <source>
        <dbReference type="Proteomes" id="UP000054524"/>
    </source>
</evidence>
<accession>A0A086J2A1</accession>